<reference evidence="4 5" key="1">
    <citation type="submission" date="2019-01" db="EMBL/GenBank/DDBJ databases">
        <authorList>
            <person name="Ferrante I. M."/>
        </authorList>
    </citation>
    <scope>NUCLEOTIDE SEQUENCE [LARGE SCALE GENOMIC DNA]</scope>
    <source>
        <strain evidence="4 5">B856</strain>
    </source>
</reference>
<dbReference type="EC" id="3.5.1.88" evidence="2 3"/>
<dbReference type="Proteomes" id="UP000291116">
    <property type="component" value="Unassembled WGS sequence"/>
</dbReference>
<protein>
    <recommendedName>
        <fullName evidence="2 3">Peptide deformylase</fullName>
        <ecNumber evidence="2 3">3.5.1.88</ecNumber>
    </recommendedName>
</protein>
<dbReference type="PRINTS" id="PR01576">
    <property type="entry name" value="PDEFORMYLASE"/>
</dbReference>
<dbReference type="GO" id="GO:0006412">
    <property type="term" value="P:translation"/>
    <property type="evidence" value="ECO:0007669"/>
    <property type="project" value="UniProtKB-KW"/>
</dbReference>
<sequence length="302" mass="31439">MHRTTCKAALVFAASCGVWIDHAAALLRPLLKASPKGSSSPLPPDGCGRRAILVDAPLAVAASAGLFQATTTTAAAAADSPAPDIADPLLSVESASRLGSLEGRLRRYPDPALRNVASPVRNALGSSELDGVVDLLSNAMVGNATTAVQYGIDARIVVLRGDASPEPGGGPLVLVNPSVLARSGEDKMLAWREHCGVVAASPPAAAADRTEGLLGVDLLRDAVVEVAAQDPTGRPVRRALSGEAARAFQHELDHLNGILVVDHASLDELPAWVTELEAPFHRARQKRAFARTVYGGNGPLYW</sequence>
<comment type="function">
    <text evidence="3">Removes the formyl group from the N-terminal Met of newly synthesized proteins.</text>
</comment>
<dbReference type="InterPro" id="IPR023635">
    <property type="entry name" value="Peptide_deformylase"/>
</dbReference>
<gene>
    <name evidence="4" type="ORF">PSNMU_V1.4_AUG-EV-PASAV3_0099590</name>
</gene>
<dbReference type="GO" id="GO:0046872">
    <property type="term" value="F:metal ion binding"/>
    <property type="evidence" value="ECO:0007669"/>
    <property type="project" value="UniProtKB-KW"/>
</dbReference>
<organism evidence="4 5">
    <name type="scientific">Pseudo-nitzschia multistriata</name>
    <dbReference type="NCBI Taxonomy" id="183589"/>
    <lineage>
        <taxon>Eukaryota</taxon>
        <taxon>Sar</taxon>
        <taxon>Stramenopiles</taxon>
        <taxon>Ochrophyta</taxon>
        <taxon>Bacillariophyta</taxon>
        <taxon>Bacillariophyceae</taxon>
        <taxon>Bacillariophycidae</taxon>
        <taxon>Bacillariales</taxon>
        <taxon>Bacillariaceae</taxon>
        <taxon>Pseudo-nitzschia</taxon>
    </lineage>
</organism>
<comment type="catalytic activity">
    <reaction evidence="3">
        <text>N-terminal N-formyl-L-methionyl-[peptide] + H2O = N-terminal L-methionyl-[peptide] + formate</text>
        <dbReference type="Rhea" id="RHEA:24420"/>
        <dbReference type="Rhea" id="RHEA-COMP:10639"/>
        <dbReference type="Rhea" id="RHEA-COMP:10640"/>
        <dbReference type="ChEBI" id="CHEBI:15377"/>
        <dbReference type="ChEBI" id="CHEBI:15740"/>
        <dbReference type="ChEBI" id="CHEBI:49298"/>
        <dbReference type="ChEBI" id="CHEBI:64731"/>
        <dbReference type="EC" id="3.5.1.88"/>
    </reaction>
</comment>
<name>A0A448ZLN6_9STRA</name>
<dbReference type="Gene3D" id="3.90.45.10">
    <property type="entry name" value="Peptide deformylase"/>
    <property type="match status" value="1"/>
</dbReference>
<evidence type="ECO:0000256" key="1">
    <source>
        <dbReference type="ARBA" id="ARBA00010759"/>
    </source>
</evidence>
<comment type="similarity">
    <text evidence="1 3">Belongs to the polypeptide deformylase family.</text>
</comment>
<evidence type="ECO:0000313" key="4">
    <source>
        <dbReference type="EMBL" id="VEU42959.1"/>
    </source>
</evidence>
<proteinExistence type="inferred from homology"/>
<dbReference type="PANTHER" id="PTHR10458:SF22">
    <property type="entry name" value="PEPTIDE DEFORMYLASE"/>
    <property type="match status" value="1"/>
</dbReference>
<evidence type="ECO:0000313" key="5">
    <source>
        <dbReference type="Proteomes" id="UP000291116"/>
    </source>
</evidence>
<evidence type="ECO:0000256" key="2">
    <source>
        <dbReference type="ARBA" id="ARBA00012175"/>
    </source>
</evidence>
<keyword evidence="3" id="KW-0479">Metal-binding</keyword>
<dbReference type="OrthoDB" id="276063at2759"/>
<dbReference type="HAMAP" id="MF_00163">
    <property type="entry name" value="Pep_deformylase"/>
    <property type="match status" value="1"/>
</dbReference>
<evidence type="ECO:0000256" key="3">
    <source>
        <dbReference type="RuleBase" id="RU362111"/>
    </source>
</evidence>
<dbReference type="PANTHER" id="PTHR10458">
    <property type="entry name" value="PEPTIDE DEFORMYLASE"/>
    <property type="match status" value="1"/>
</dbReference>
<keyword evidence="3" id="KW-0648">Protein biosynthesis</keyword>
<dbReference type="SUPFAM" id="SSF56420">
    <property type="entry name" value="Peptide deformylase"/>
    <property type="match status" value="1"/>
</dbReference>
<accession>A0A448ZLN6</accession>
<dbReference type="Pfam" id="PF01327">
    <property type="entry name" value="Pep_deformylase"/>
    <property type="match status" value="1"/>
</dbReference>
<dbReference type="AlphaFoldDB" id="A0A448ZLN6"/>
<dbReference type="EMBL" id="CAACVS010000499">
    <property type="protein sequence ID" value="VEU42959.1"/>
    <property type="molecule type" value="Genomic_DNA"/>
</dbReference>
<keyword evidence="5" id="KW-1185">Reference proteome</keyword>
<keyword evidence="3" id="KW-0378">Hydrolase</keyword>
<dbReference type="InterPro" id="IPR036821">
    <property type="entry name" value="Peptide_deformylase_sf"/>
</dbReference>
<dbReference type="GO" id="GO:0042586">
    <property type="term" value="F:peptide deformylase activity"/>
    <property type="evidence" value="ECO:0007669"/>
    <property type="project" value="UniProtKB-EC"/>
</dbReference>